<accession>A0A5C7WM79</accession>
<feature type="domain" description="Fatty acid desaturase" evidence="2">
    <location>
        <begin position="45"/>
        <end position="284"/>
    </location>
</feature>
<evidence type="ECO:0000259" key="2">
    <source>
        <dbReference type="Pfam" id="PF00487"/>
    </source>
</evidence>
<sequence length="308" mass="35748">MYQRQPTTQRDVINLLLGLFFIGLQLFQLFALPTWLLPQNPAWGWWLLFPTVLTTSWWAFIHESIHGCLFSNRHLNRMAGRINAILFGSPYDLLRWGHLLHHAYSRTERERPEVYMPGSVSMAWCKLTYYFRLLGGLYLFEVLGGMLLLLPKPLLKIAIHTISRPDNVVELLSDKILMPRTLAIARIEAICILLVYGVAFSLYGEFAWILIIALLARGGLISLVDNMFHYATPLEQGRYAHNLYLPVWWSRFILHFNLHGIHHLHPNVSCWQLPNLHAESGHQYQGRWMQAMAAQFKGPVAFDQFKED</sequence>
<name>A0A5C7WM79_METME</name>
<keyword evidence="1" id="KW-0812">Transmembrane</keyword>
<dbReference type="EMBL" id="SSGG01000039">
    <property type="protein sequence ID" value="TXI37903.1"/>
    <property type="molecule type" value="Genomic_DNA"/>
</dbReference>
<evidence type="ECO:0000313" key="4">
    <source>
        <dbReference type="Proteomes" id="UP000321374"/>
    </source>
</evidence>
<keyword evidence="1" id="KW-1133">Transmembrane helix</keyword>
<feature type="transmembrane region" description="Helical" evidence="1">
    <location>
        <begin position="129"/>
        <end position="150"/>
    </location>
</feature>
<dbReference type="STRING" id="1122236.GCA_000378225_02460"/>
<proteinExistence type="predicted"/>
<evidence type="ECO:0000256" key="1">
    <source>
        <dbReference type="SAM" id="Phobius"/>
    </source>
</evidence>
<feature type="transmembrane region" description="Helical" evidence="1">
    <location>
        <begin position="12"/>
        <end position="31"/>
    </location>
</feature>
<gene>
    <name evidence="3" type="ORF">E6Q51_02365</name>
</gene>
<protein>
    <submittedName>
        <fullName evidence="3">Fatty acid desaturase</fullName>
    </submittedName>
</protein>
<keyword evidence="1" id="KW-0472">Membrane</keyword>
<organism evidence="3 4">
    <name type="scientific">Methylophilus methylotrophus</name>
    <name type="common">Bacterium W3A1</name>
    <dbReference type="NCBI Taxonomy" id="17"/>
    <lineage>
        <taxon>Bacteria</taxon>
        <taxon>Pseudomonadati</taxon>
        <taxon>Pseudomonadota</taxon>
        <taxon>Betaproteobacteria</taxon>
        <taxon>Nitrosomonadales</taxon>
        <taxon>Methylophilaceae</taxon>
        <taxon>Methylophilus</taxon>
    </lineage>
</organism>
<feature type="transmembrane region" description="Helical" evidence="1">
    <location>
        <begin position="82"/>
        <end position="104"/>
    </location>
</feature>
<dbReference type="AlphaFoldDB" id="A0A5C7WM79"/>
<dbReference type="GO" id="GO:0006629">
    <property type="term" value="P:lipid metabolic process"/>
    <property type="evidence" value="ECO:0007669"/>
    <property type="project" value="InterPro"/>
</dbReference>
<evidence type="ECO:0000313" key="3">
    <source>
        <dbReference type="EMBL" id="TXI37903.1"/>
    </source>
</evidence>
<comment type="caution">
    <text evidence="3">The sequence shown here is derived from an EMBL/GenBank/DDBJ whole genome shotgun (WGS) entry which is preliminary data.</text>
</comment>
<dbReference type="Proteomes" id="UP000321374">
    <property type="component" value="Unassembled WGS sequence"/>
</dbReference>
<dbReference type="Pfam" id="PF00487">
    <property type="entry name" value="FA_desaturase"/>
    <property type="match status" value="1"/>
</dbReference>
<reference evidence="3 4" key="1">
    <citation type="submission" date="2018-09" db="EMBL/GenBank/DDBJ databases">
        <title>Metagenome Assembled Genomes from an Advanced Water Purification Facility.</title>
        <authorList>
            <person name="Stamps B.W."/>
            <person name="Spear J.R."/>
        </authorList>
    </citation>
    <scope>NUCLEOTIDE SEQUENCE [LARGE SCALE GENOMIC DNA]</scope>
    <source>
        <strain evidence="3">Bin_42_2</strain>
    </source>
</reference>
<dbReference type="CDD" id="cd01060">
    <property type="entry name" value="Membrane-FADS-like"/>
    <property type="match status" value="1"/>
</dbReference>
<feature type="transmembrane region" description="Helical" evidence="1">
    <location>
        <begin position="43"/>
        <end position="61"/>
    </location>
</feature>
<dbReference type="InterPro" id="IPR005804">
    <property type="entry name" value="FA_desaturase_dom"/>
</dbReference>